<sequence length="199" mass="21986">MASKKRKVDFSAEAILSEISQAREFAQNVQQFRESLSLVKIKEMLGTVQTVNFDVAGLLALLLGFDVVSYGYSMMTNTSGGSYYYPKELNSTCDLLEVSNVTYMEKKLYCWLPSLINHCFVSFEGFSVSYNETYSEEIKRNFDSGVVTGDSSEGQDKAGCQETVGAGFSDDDSITDSSLYDIFIPKDGCAQGSIVLTRN</sequence>
<proteinExistence type="predicted"/>
<dbReference type="Proteomes" id="UP001159405">
    <property type="component" value="Unassembled WGS sequence"/>
</dbReference>
<dbReference type="EMBL" id="CALNXK010000432">
    <property type="protein sequence ID" value="CAH3185561.1"/>
    <property type="molecule type" value="Genomic_DNA"/>
</dbReference>
<evidence type="ECO:0000313" key="2">
    <source>
        <dbReference type="Proteomes" id="UP001159405"/>
    </source>
</evidence>
<comment type="caution">
    <text evidence="1">The sequence shown here is derived from an EMBL/GenBank/DDBJ whole genome shotgun (WGS) entry which is preliminary data.</text>
</comment>
<evidence type="ECO:0000313" key="1">
    <source>
        <dbReference type="EMBL" id="CAH3185561.1"/>
    </source>
</evidence>
<reference evidence="1 2" key="1">
    <citation type="submission" date="2022-05" db="EMBL/GenBank/DDBJ databases">
        <authorList>
            <consortium name="Genoscope - CEA"/>
            <person name="William W."/>
        </authorList>
    </citation>
    <scope>NUCLEOTIDE SEQUENCE [LARGE SCALE GENOMIC DNA]</scope>
</reference>
<accession>A0ABN8S4A5</accession>
<protein>
    <submittedName>
        <fullName evidence="1">Uncharacterized protein</fullName>
    </submittedName>
</protein>
<keyword evidence="2" id="KW-1185">Reference proteome</keyword>
<gene>
    <name evidence="1" type="ORF">PLOB_00033014</name>
</gene>
<name>A0ABN8S4A5_9CNID</name>
<organism evidence="1 2">
    <name type="scientific">Porites lobata</name>
    <dbReference type="NCBI Taxonomy" id="104759"/>
    <lineage>
        <taxon>Eukaryota</taxon>
        <taxon>Metazoa</taxon>
        <taxon>Cnidaria</taxon>
        <taxon>Anthozoa</taxon>
        <taxon>Hexacorallia</taxon>
        <taxon>Scleractinia</taxon>
        <taxon>Fungiina</taxon>
        <taxon>Poritidae</taxon>
        <taxon>Porites</taxon>
    </lineage>
</organism>